<dbReference type="PANTHER" id="PTHR10537">
    <property type="entry name" value="DNA PRIMASE LARGE SUBUNIT"/>
    <property type="match status" value="1"/>
</dbReference>
<keyword evidence="4" id="KW-0235">DNA replication</keyword>
<dbReference type="GO" id="GO:0046872">
    <property type="term" value="F:metal ion binding"/>
    <property type="evidence" value="ECO:0007669"/>
    <property type="project" value="UniProtKB-KW"/>
</dbReference>
<evidence type="ECO:0000256" key="7">
    <source>
        <dbReference type="ARBA" id="ARBA00023014"/>
    </source>
</evidence>
<evidence type="ECO:0000256" key="4">
    <source>
        <dbReference type="ARBA" id="ARBA00022705"/>
    </source>
</evidence>
<dbReference type="GO" id="GO:0051539">
    <property type="term" value="F:4 iron, 4 sulfur cluster binding"/>
    <property type="evidence" value="ECO:0007669"/>
    <property type="project" value="UniProtKB-KW"/>
</dbReference>
<keyword evidence="6" id="KW-0408">Iron</keyword>
<evidence type="ECO:0000256" key="6">
    <source>
        <dbReference type="ARBA" id="ARBA00023004"/>
    </source>
</evidence>
<keyword evidence="5" id="KW-0479">Metal-binding</keyword>
<dbReference type="InterPro" id="IPR058560">
    <property type="entry name" value="DNA_primase_C"/>
</dbReference>
<sequence length="434" mass="50498">MFAFPNSSPSKNLTKSYLHDLQLYKYYPEGTFSLNELEAICMERAEVLLYVEKIYIQTGVRRTASQCKARLIDILQKNGYNLFVKIINGASNELGLDTKIADKVLGLRKQDHISHFVLRAAFSSYEKRWFHIQELRLFYWRLYTSTIEEMKEFLRVNKLKTHDISEEDKEELQEYIKGMAFVPEKELAGLCFGYFKENLASGLGSMPIVAAEAANDCRINKIFKTLIERIALQKAAIQTTDGPTVAELDELSKISYPLCMRIIHETLRKDHHLQYWARLQYSLFLKSIGVTLDDAMELWKEEFSKKVNQEMFEREYGYRLRHIYGQEGSLKEYRCYSCARIIHFNIKSQVESYGCPFKHLSNVSLREKLSEYKCVPTDIEDIVQSSSLVCGDLHTSLSVEICGSPLFDRAAIDKNEFFFKHTRDEEKRRSSGKK</sequence>
<proteinExistence type="predicted"/>
<dbReference type="GO" id="GO:0006269">
    <property type="term" value="P:DNA replication, synthesis of primer"/>
    <property type="evidence" value="ECO:0007669"/>
    <property type="project" value="UniProtKB-KW"/>
</dbReference>
<dbReference type="AlphaFoldDB" id="A0AAD9RPY4"/>
<protein>
    <recommendedName>
        <fullName evidence="8">DNA primase large subunit C-terminal domain-containing protein</fullName>
    </recommendedName>
</protein>
<keyword evidence="2" id="KW-0004">4Fe-4S</keyword>
<dbReference type="GO" id="GO:0006270">
    <property type="term" value="P:DNA replication initiation"/>
    <property type="evidence" value="ECO:0007669"/>
    <property type="project" value="TreeGrafter"/>
</dbReference>
<comment type="caution">
    <text evidence="9">The sequence shown here is derived from an EMBL/GenBank/DDBJ whole genome shotgun (WGS) entry which is preliminary data.</text>
</comment>
<dbReference type="Gene3D" id="1.20.930.80">
    <property type="match status" value="1"/>
</dbReference>
<gene>
    <name evidence="9" type="ORF">KPH14_009629</name>
</gene>
<comment type="cofactor">
    <cofactor evidence="1">
        <name>[4Fe-4S] cluster</name>
        <dbReference type="ChEBI" id="CHEBI:49883"/>
    </cofactor>
</comment>
<evidence type="ECO:0000256" key="3">
    <source>
        <dbReference type="ARBA" id="ARBA00022515"/>
    </source>
</evidence>
<evidence type="ECO:0000256" key="5">
    <source>
        <dbReference type="ARBA" id="ARBA00022723"/>
    </source>
</evidence>
<keyword evidence="3" id="KW-0639">Primosome</keyword>
<dbReference type="Proteomes" id="UP001258017">
    <property type="component" value="Unassembled WGS sequence"/>
</dbReference>
<dbReference type="Pfam" id="PF04104">
    <property type="entry name" value="DNA_primase_lrg"/>
    <property type="match status" value="1"/>
</dbReference>
<dbReference type="InterPro" id="IPR007238">
    <property type="entry name" value="DNA_primase_lsu_euk/arc"/>
</dbReference>
<reference evidence="9" key="1">
    <citation type="submission" date="2021-08" db="EMBL/GenBank/DDBJ databases">
        <authorList>
            <person name="Misof B."/>
            <person name="Oliver O."/>
            <person name="Podsiadlowski L."/>
            <person name="Donath A."/>
            <person name="Peters R."/>
            <person name="Mayer C."/>
            <person name="Rust J."/>
            <person name="Gunkel S."/>
            <person name="Lesny P."/>
            <person name="Martin S."/>
            <person name="Oeyen J.P."/>
            <person name="Petersen M."/>
            <person name="Panagiotis P."/>
            <person name="Wilbrandt J."/>
            <person name="Tanja T."/>
        </authorList>
    </citation>
    <scope>NUCLEOTIDE SEQUENCE</scope>
    <source>
        <strain evidence="9">GBR_01_08_01A</strain>
        <tissue evidence="9">Thorax + abdomen</tissue>
    </source>
</reference>
<accession>A0AAD9RPY4</accession>
<evidence type="ECO:0000313" key="10">
    <source>
        <dbReference type="Proteomes" id="UP001258017"/>
    </source>
</evidence>
<evidence type="ECO:0000259" key="8">
    <source>
        <dbReference type="Pfam" id="PF04104"/>
    </source>
</evidence>
<organism evidence="9 10">
    <name type="scientific">Odynerus spinipes</name>
    <dbReference type="NCBI Taxonomy" id="1348599"/>
    <lineage>
        <taxon>Eukaryota</taxon>
        <taxon>Metazoa</taxon>
        <taxon>Ecdysozoa</taxon>
        <taxon>Arthropoda</taxon>
        <taxon>Hexapoda</taxon>
        <taxon>Insecta</taxon>
        <taxon>Pterygota</taxon>
        <taxon>Neoptera</taxon>
        <taxon>Endopterygota</taxon>
        <taxon>Hymenoptera</taxon>
        <taxon>Apocrita</taxon>
        <taxon>Aculeata</taxon>
        <taxon>Vespoidea</taxon>
        <taxon>Vespidae</taxon>
        <taxon>Eumeninae</taxon>
        <taxon>Odynerus</taxon>
    </lineage>
</organism>
<dbReference type="GO" id="GO:0005658">
    <property type="term" value="C:alpha DNA polymerase:primase complex"/>
    <property type="evidence" value="ECO:0007669"/>
    <property type="project" value="TreeGrafter"/>
</dbReference>
<evidence type="ECO:0000313" key="9">
    <source>
        <dbReference type="EMBL" id="KAK2583709.1"/>
    </source>
</evidence>
<feature type="domain" description="DNA primase large subunit C-terminal" evidence="8">
    <location>
        <begin position="249"/>
        <end position="386"/>
    </location>
</feature>
<dbReference type="PANTHER" id="PTHR10537:SF3">
    <property type="entry name" value="DNA PRIMASE LARGE SUBUNIT"/>
    <property type="match status" value="1"/>
</dbReference>
<evidence type="ECO:0000256" key="1">
    <source>
        <dbReference type="ARBA" id="ARBA00001966"/>
    </source>
</evidence>
<name>A0AAD9RPY4_9HYME</name>
<evidence type="ECO:0000256" key="2">
    <source>
        <dbReference type="ARBA" id="ARBA00022485"/>
    </source>
</evidence>
<reference evidence="9" key="2">
    <citation type="journal article" date="2023" name="Commun. Biol.">
        <title>Intrasexual cuticular hydrocarbon dimorphism in a wasp sheds light on hydrocarbon biosynthesis genes in Hymenoptera.</title>
        <authorList>
            <person name="Moris V.C."/>
            <person name="Podsiadlowski L."/>
            <person name="Martin S."/>
            <person name="Oeyen J.P."/>
            <person name="Donath A."/>
            <person name="Petersen M."/>
            <person name="Wilbrandt J."/>
            <person name="Misof B."/>
            <person name="Liedtke D."/>
            <person name="Thamm M."/>
            <person name="Scheiner R."/>
            <person name="Schmitt T."/>
            <person name="Niehuis O."/>
        </authorList>
    </citation>
    <scope>NUCLEOTIDE SEQUENCE</scope>
    <source>
        <strain evidence="9">GBR_01_08_01A</strain>
    </source>
</reference>
<keyword evidence="7" id="KW-0411">Iron-sulfur</keyword>
<dbReference type="Pfam" id="PF26466">
    <property type="entry name" value="DNA_primase_lrg_N"/>
    <property type="match status" value="1"/>
</dbReference>
<keyword evidence="10" id="KW-1185">Reference proteome</keyword>
<dbReference type="EMBL" id="JAIFRP010000030">
    <property type="protein sequence ID" value="KAK2583709.1"/>
    <property type="molecule type" value="Genomic_DNA"/>
</dbReference>